<dbReference type="SMART" id="SM00176">
    <property type="entry name" value="RAN"/>
    <property type="match status" value="1"/>
</dbReference>
<dbReference type="SMART" id="SM00174">
    <property type="entry name" value="RHO"/>
    <property type="match status" value="1"/>
</dbReference>
<dbReference type="AlphaFoldDB" id="A0A0F9TXY8"/>
<dbReference type="InterPro" id="IPR027417">
    <property type="entry name" value="P-loop_NTPase"/>
</dbReference>
<dbReference type="Pfam" id="PF00071">
    <property type="entry name" value="Ras"/>
    <property type="match status" value="1"/>
</dbReference>
<dbReference type="SMART" id="SM00173">
    <property type="entry name" value="RAS"/>
    <property type="match status" value="1"/>
</dbReference>
<dbReference type="NCBIfam" id="TIGR00231">
    <property type="entry name" value="small_GTP"/>
    <property type="match status" value="1"/>
</dbReference>
<comment type="caution">
    <text evidence="2">The sequence shown here is derived from an EMBL/GenBank/DDBJ whole genome shotgun (WGS) entry which is preliminary data.</text>
</comment>
<dbReference type="Gene3D" id="3.40.50.300">
    <property type="entry name" value="P-loop containing nucleotide triphosphate hydrolases"/>
    <property type="match status" value="1"/>
</dbReference>
<reference evidence="2" key="1">
    <citation type="journal article" date="2015" name="Nature">
        <title>Complex archaea that bridge the gap between prokaryotes and eukaryotes.</title>
        <authorList>
            <person name="Spang A."/>
            <person name="Saw J.H."/>
            <person name="Jorgensen S.L."/>
            <person name="Zaremba-Niedzwiedzka K."/>
            <person name="Martijn J."/>
            <person name="Lind A.E."/>
            <person name="van Eijk R."/>
            <person name="Schleper C."/>
            <person name="Guy L."/>
            <person name="Ettema T.J."/>
        </authorList>
    </citation>
    <scope>NUCLEOTIDE SEQUENCE</scope>
</reference>
<dbReference type="CDD" id="cd00154">
    <property type="entry name" value="Rab"/>
    <property type="match status" value="1"/>
</dbReference>
<protein>
    <recommendedName>
        <fullName evidence="3">GTP-binding protein</fullName>
    </recommendedName>
</protein>
<keyword evidence="1" id="KW-0547">Nucleotide-binding</keyword>
<evidence type="ECO:0000313" key="2">
    <source>
        <dbReference type="EMBL" id="KKN54001.1"/>
    </source>
</evidence>
<dbReference type="EMBL" id="LAZR01000948">
    <property type="protein sequence ID" value="KKN54001.1"/>
    <property type="molecule type" value="Genomic_DNA"/>
</dbReference>
<dbReference type="PROSITE" id="PS51419">
    <property type="entry name" value="RAB"/>
    <property type="match status" value="1"/>
</dbReference>
<dbReference type="SMART" id="SM00175">
    <property type="entry name" value="RAB"/>
    <property type="match status" value="1"/>
</dbReference>
<dbReference type="PRINTS" id="PR00449">
    <property type="entry name" value="RASTRNSFRMNG"/>
</dbReference>
<dbReference type="SUPFAM" id="SSF52540">
    <property type="entry name" value="P-loop containing nucleoside triphosphate hydrolases"/>
    <property type="match status" value="1"/>
</dbReference>
<gene>
    <name evidence="2" type="ORF">LCGC14_0596870</name>
</gene>
<sequence>MREKTTTILLKIIIAGDGGVGKTTLLYRYMEGRFLADTLMTIGVDFYLKKLEIDRKKINLQIWDFGGQDHFRPLLKNYAVGARGALLLFDLTRPNSLERIDQWVNICRGANPAIPILFIGTKLDLTESITIDEKYALTFPEKYNFFDYLKVSSKTGENVNLAFELLARKLVKNL</sequence>
<dbReference type="PROSITE" id="PS51421">
    <property type="entry name" value="RAS"/>
    <property type="match status" value="1"/>
</dbReference>
<evidence type="ECO:0000256" key="1">
    <source>
        <dbReference type="ARBA" id="ARBA00022741"/>
    </source>
</evidence>
<dbReference type="SMART" id="SM00177">
    <property type="entry name" value="ARF"/>
    <property type="match status" value="1"/>
</dbReference>
<dbReference type="FunFam" id="3.40.50.300:FF:001447">
    <property type="entry name" value="Ras-related protein Rab-1B"/>
    <property type="match status" value="1"/>
</dbReference>
<proteinExistence type="predicted"/>
<accession>A0A0F9TXY8</accession>
<dbReference type="PANTHER" id="PTHR47978">
    <property type="match status" value="1"/>
</dbReference>
<evidence type="ECO:0008006" key="3">
    <source>
        <dbReference type="Google" id="ProtNLM"/>
    </source>
</evidence>
<dbReference type="InterPro" id="IPR005225">
    <property type="entry name" value="Small_GTP-bd"/>
</dbReference>
<name>A0A0F9TXY8_9ZZZZ</name>
<dbReference type="GO" id="GO:0005525">
    <property type="term" value="F:GTP binding"/>
    <property type="evidence" value="ECO:0007669"/>
    <property type="project" value="InterPro"/>
</dbReference>
<dbReference type="InterPro" id="IPR001806">
    <property type="entry name" value="Small_GTPase"/>
</dbReference>
<organism evidence="2">
    <name type="scientific">marine sediment metagenome</name>
    <dbReference type="NCBI Taxonomy" id="412755"/>
    <lineage>
        <taxon>unclassified sequences</taxon>
        <taxon>metagenomes</taxon>
        <taxon>ecological metagenomes</taxon>
    </lineage>
</organism>
<dbReference type="GO" id="GO:0003924">
    <property type="term" value="F:GTPase activity"/>
    <property type="evidence" value="ECO:0007669"/>
    <property type="project" value="InterPro"/>
</dbReference>